<keyword evidence="5 11" id="KW-0378">Hydrolase</keyword>
<dbReference type="EMBL" id="APPP01000003">
    <property type="protein sequence ID" value="ENV42541.1"/>
    <property type="molecule type" value="Genomic_DNA"/>
</dbReference>
<dbReference type="RefSeq" id="WP_004883385.1">
    <property type="nucleotide sequence ID" value="NZ_KB849564.1"/>
</dbReference>
<dbReference type="HAMAP" id="MF_00848">
    <property type="entry name" value="Uup"/>
    <property type="match status" value="1"/>
</dbReference>
<keyword evidence="4 11" id="KW-0227">DNA damage</keyword>
<dbReference type="InterPro" id="IPR003439">
    <property type="entry name" value="ABC_transporter-like_ATP-bd"/>
</dbReference>
<dbReference type="InterPro" id="IPR032781">
    <property type="entry name" value="ABC_tran_Xtn"/>
</dbReference>
<sequence length="636" mass="70775">MAYITLRDVQLAFGGPALLDGANFNLERGERVCLIGRNGEGKSTLLKLIEGSLLPDSGEVSIQNGLTVSMLAQDVPMDSGKVADIVADGAGEAAEVLKAYHQATDACMLGDMEACDRMGNLQHKLDQLDGWALENKVNALLSKMGLDPNADLADLSGGRKRRVLLARALLTQPDVLLLDEPTNHLDVESIEWLEKFLLDQNNLTLLFISHDRSFVDSIATRIVELDRGILRGYEGNYSRYLELKAQQMEAEEKQNALFDKKLAEEEAWIRQGIKARRTRNEGRVRALKALREESKARRSQQGKVSMATQEANRSGKLVFDIEHLSVSYDGKPLIKDFSTLVMRGDRIGLVGDNSVGKTTLIKAILGEIEHGGSVKTGTQLEVAYFDQLRNALDLEKTVMANVSEGSDFVDVNGNRRHIYSYLQDFLFSPERARTPVKALSGGERNRILLAKLLLKPSNLIVMDEPTNDLDMVTLELLEEMLSEYKGTLLLISHDRAFMDNVVTSTWVFDGKGNIAEYIGGYQDYLLQRPDDKVVDQKSDVKKAQAKAEAEKAAAQSTVKKVKLSYKDQRELEQLPAEIEKLEVEQAELSDKLADGSWFVSDADAATQASQRLAEIEELLLEKLERWDELEQMSKGS</sequence>
<evidence type="ECO:0000256" key="9">
    <source>
        <dbReference type="ARBA" id="ARBA00049360"/>
    </source>
</evidence>
<evidence type="ECO:0000256" key="10">
    <source>
        <dbReference type="ARBA" id="ARBA00061478"/>
    </source>
</evidence>
<evidence type="ECO:0000256" key="2">
    <source>
        <dbReference type="ARBA" id="ARBA00022737"/>
    </source>
</evidence>
<evidence type="ECO:0000256" key="3">
    <source>
        <dbReference type="ARBA" id="ARBA00022741"/>
    </source>
</evidence>
<dbReference type="Pfam" id="PF16326">
    <property type="entry name" value="ABC_tran_CTD"/>
    <property type="match status" value="1"/>
</dbReference>
<evidence type="ECO:0000256" key="7">
    <source>
        <dbReference type="ARBA" id="ARBA00023125"/>
    </source>
</evidence>
<dbReference type="InterPro" id="IPR051309">
    <property type="entry name" value="ABCF_ATPase"/>
</dbReference>
<comment type="subcellular location">
    <subcellularLocation>
        <location evidence="11">Cytoplasm</location>
    </subcellularLocation>
    <text evidence="11">Associates with ribosomes.</text>
</comment>
<evidence type="ECO:0000256" key="4">
    <source>
        <dbReference type="ARBA" id="ARBA00022763"/>
    </source>
</evidence>
<comment type="similarity">
    <text evidence="10 11">Belongs to the ABC transporter superfamily. ABCF family. Uup subfamily.</text>
</comment>
<dbReference type="InterPro" id="IPR027417">
    <property type="entry name" value="P-loop_NTPase"/>
</dbReference>
<dbReference type="Gene3D" id="3.40.50.300">
    <property type="entry name" value="P-loop containing nucleotide triphosphate hydrolases"/>
    <property type="match status" value="2"/>
</dbReference>
<dbReference type="InterPro" id="IPR037118">
    <property type="entry name" value="Val-tRNA_synth_C_sf"/>
</dbReference>
<comment type="caution">
    <text evidence="11">Lacks conserved residue(s) required for the propagation of feature annotation.</text>
</comment>
<dbReference type="SMART" id="SM00382">
    <property type="entry name" value="AAA"/>
    <property type="match status" value="2"/>
</dbReference>
<dbReference type="FunFam" id="3.40.50.300:FF:000309">
    <property type="entry name" value="ABC transporter ATP-binding protein"/>
    <property type="match status" value="1"/>
</dbReference>
<feature type="domain" description="ABC transporter" evidence="12">
    <location>
        <begin position="4"/>
        <end position="252"/>
    </location>
</feature>
<dbReference type="GO" id="GO:0016887">
    <property type="term" value="F:ATP hydrolysis activity"/>
    <property type="evidence" value="ECO:0007669"/>
    <property type="project" value="UniProtKB-UniRule"/>
</dbReference>
<dbReference type="EC" id="3.6.1.-" evidence="11"/>
<organism evidence="13 14">
    <name type="scientific">Acinetobacter nosocomialis NIPH 386</name>
    <dbReference type="NCBI Taxonomy" id="1217985"/>
    <lineage>
        <taxon>Bacteria</taxon>
        <taxon>Pseudomonadati</taxon>
        <taxon>Pseudomonadota</taxon>
        <taxon>Gammaproteobacteria</taxon>
        <taxon>Moraxellales</taxon>
        <taxon>Moraxellaceae</taxon>
        <taxon>Acinetobacter</taxon>
        <taxon>Acinetobacter calcoaceticus/baumannii complex</taxon>
    </lineage>
</organism>
<keyword evidence="8 11" id="KW-0234">DNA repair</keyword>
<dbReference type="AlphaFoldDB" id="A0AAV3ISP0"/>
<evidence type="ECO:0000256" key="6">
    <source>
        <dbReference type="ARBA" id="ARBA00022840"/>
    </source>
</evidence>
<proteinExistence type="inferred from homology"/>
<dbReference type="Proteomes" id="UP000013028">
    <property type="component" value="Unassembled WGS sequence"/>
</dbReference>
<dbReference type="Pfam" id="PF12848">
    <property type="entry name" value="ABC_tran_Xtn"/>
    <property type="match status" value="1"/>
</dbReference>
<evidence type="ECO:0000313" key="14">
    <source>
        <dbReference type="Proteomes" id="UP000013028"/>
    </source>
</evidence>
<feature type="domain" description="ABC transporter" evidence="12">
    <location>
        <begin position="319"/>
        <end position="537"/>
    </location>
</feature>
<accession>A0AAV3ISP0</accession>
<evidence type="ECO:0000256" key="1">
    <source>
        <dbReference type="ARBA" id="ARBA00022490"/>
    </source>
</evidence>
<dbReference type="GO" id="GO:0005524">
    <property type="term" value="F:ATP binding"/>
    <property type="evidence" value="ECO:0007669"/>
    <property type="project" value="UniProtKB-UniRule"/>
</dbReference>
<feature type="coiled-coil region" evidence="11">
    <location>
        <begin position="571"/>
        <end position="632"/>
    </location>
</feature>
<dbReference type="InterPro" id="IPR032524">
    <property type="entry name" value="ABC_tran_C"/>
</dbReference>
<dbReference type="PANTHER" id="PTHR42855">
    <property type="entry name" value="ABC TRANSPORTER ATP-BINDING SUBUNIT"/>
    <property type="match status" value="1"/>
</dbReference>
<evidence type="ECO:0000313" key="13">
    <source>
        <dbReference type="EMBL" id="ENV42541.1"/>
    </source>
</evidence>
<keyword evidence="6 11" id="KW-0067">ATP-binding</keyword>
<dbReference type="CDD" id="cd03221">
    <property type="entry name" value="ABCF_EF-3"/>
    <property type="match status" value="2"/>
</dbReference>
<keyword evidence="7 11" id="KW-0238">DNA-binding</keyword>
<reference evidence="13 14" key="1">
    <citation type="submission" date="2013-02" db="EMBL/GenBank/DDBJ databases">
        <title>The Genome Sequence of Acinetobacter nosocomialis NIPH 386.</title>
        <authorList>
            <consortium name="The Broad Institute Genome Sequencing Platform"/>
            <consortium name="The Broad Institute Genome Sequencing Center for Infectious Disease"/>
            <person name="Cerqueira G."/>
            <person name="Feldgarden M."/>
            <person name="Courvalin P."/>
            <person name="Perichon B."/>
            <person name="Grillot-Courvalin C."/>
            <person name="Clermont D."/>
            <person name="Rocha E."/>
            <person name="Yoon E.-J."/>
            <person name="Nemec A."/>
            <person name="Walker B."/>
            <person name="Young S.K."/>
            <person name="Zeng Q."/>
            <person name="Gargeya S."/>
            <person name="Fitzgerald M."/>
            <person name="Haas B."/>
            <person name="Abouelleil A."/>
            <person name="Alvarado L."/>
            <person name="Arachchi H.M."/>
            <person name="Berlin A.M."/>
            <person name="Chapman S.B."/>
            <person name="Dewar J."/>
            <person name="Goldberg J."/>
            <person name="Griggs A."/>
            <person name="Gujja S."/>
            <person name="Hansen M."/>
            <person name="Howarth C."/>
            <person name="Imamovic A."/>
            <person name="Larimer J."/>
            <person name="McCowan C."/>
            <person name="Murphy C."/>
            <person name="Neiman D."/>
            <person name="Pearson M."/>
            <person name="Priest M."/>
            <person name="Roberts A."/>
            <person name="Saif S."/>
            <person name="Shea T."/>
            <person name="Sisk P."/>
            <person name="Sykes S."/>
            <person name="Wortman J."/>
            <person name="Nusbaum C."/>
            <person name="Birren B."/>
        </authorList>
    </citation>
    <scope>NUCLEOTIDE SEQUENCE [LARGE SCALE GENOMIC DNA]</scope>
    <source>
        <strain evidence="13 14">NIPH 386</strain>
    </source>
</reference>
<keyword evidence="1 11" id="KW-0963">Cytoplasm</keyword>
<evidence type="ECO:0000256" key="8">
    <source>
        <dbReference type="ARBA" id="ARBA00023204"/>
    </source>
</evidence>
<evidence type="ECO:0000259" key="12">
    <source>
        <dbReference type="PROSITE" id="PS50893"/>
    </source>
</evidence>
<name>A0AAV3ISP0_ACINO</name>
<dbReference type="GO" id="GO:0043022">
    <property type="term" value="F:ribosome binding"/>
    <property type="evidence" value="ECO:0007669"/>
    <property type="project" value="UniProtKB-UniRule"/>
</dbReference>
<evidence type="ECO:0000256" key="5">
    <source>
        <dbReference type="ARBA" id="ARBA00022801"/>
    </source>
</evidence>
<dbReference type="InterPro" id="IPR003593">
    <property type="entry name" value="AAA+_ATPase"/>
</dbReference>
<dbReference type="PANTHER" id="PTHR42855:SF1">
    <property type="entry name" value="ABC TRANSPORTER DOMAIN-CONTAINING PROTEIN"/>
    <property type="match status" value="1"/>
</dbReference>
<dbReference type="SUPFAM" id="SSF52540">
    <property type="entry name" value="P-loop containing nucleoside triphosphate hydrolases"/>
    <property type="match status" value="2"/>
</dbReference>
<comment type="function">
    <text evidence="11">Probably plays a role in ribosome assembly or function. May be involved in resolution of branched DNA intermediates that result from template switching in postreplication gaps. Binds DNA and has ATPase activity.</text>
</comment>
<comment type="caution">
    <text evidence="13">The sequence shown here is derived from an EMBL/GenBank/DDBJ whole genome shotgun (WGS) entry which is preliminary data.</text>
</comment>
<keyword evidence="2 11" id="KW-0677">Repeat</keyword>
<dbReference type="InterPro" id="IPR017871">
    <property type="entry name" value="ABC_transporter-like_CS"/>
</dbReference>
<gene>
    <name evidence="11" type="primary">uup</name>
    <name evidence="13" type="ORF">F958_00271</name>
</gene>
<feature type="binding site" evidence="11">
    <location>
        <begin position="36"/>
        <end position="43"/>
    </location>
    <ligand>
        <name>ATP</name>
        <dbReference type="ChEBI" id="CHEBI:30616"/>
        <label>1</label>
    </ligand>
</feature>
<dbReference type="GO" id="GO:0005737">
    <property type="term" value="C:cytoplasm"/>
    <property type="evidence" value="ECO:0007669"/>
    <property type="project" value="UniProtKB-SubCell"/>
</dbReference>
<dbReference type="InterPro" id="IPR043686">
    <property type="entry name" value="Uup"/>
</dbReference>
<protein>
    <recommendedName>
        <fullName evidence="11">ATP-binding protein Uup</fullName>
        <ecNumber evidence="11">3.6.1.-</ecNumber>
    </recommendedName>
</protein>
<dbReference type="GO" id="GO:0006281">
    <property type="term" value="P:DNA repair"/>
    <property type="evidence" value="ECO:0007669"/>
    <property type="project" value="UniProtKB-KW"/>
</dbReference>
<dbReference type="PROSITE" id="PS00211">
    <property type="entry name" value="ABC_TRANSPORTER_1"/>
    <property type="match status" value="1"/>
</dbReference>
<dbReference type="Pfam" id="PF00005">
    <property type="entry name" value="ABC_tran"/>
    <property type="match status" value="2"/>
</dbReference>
<dbReference type="Gene3D" id="1.10.287.380">
    <property type="entry name" value="Valyl-tRNA synthetase, C-terminal domain"/>
    <property type="match status" value="1"/>
</dbReference>
<dbReference type="GO" id="GO:0003677">
    <property type="term" value="F:DNA binding"/>
    <property type="evidence" value="ECO:0007669"/>
    <property type="project" value="UniProtKB-UniRule"/>
</dbReference>
<evidence type="ECO:0000256" key="11">
    <source>
        <dbReference type="HAMAP-Rule" id="MF_00848"/>
    </source>
</evidence>
<dbReference type="FunFam" id="3.40.50.300:FF:000011">
    <property type="entry name" value="Putative ABC transporter ATP-binding component"/>
    <property type="match status" value="1"/>
</dbReference>
<keyword evidence="11" id="KW-0175">Coiled coil</keyword>
<dbReference type="PROSITE" id="PS50893">
    <property type="entry name" value="ABC_TRANSPORTER_2"/>
    <property type="match status" value="2"/>
</dbReference>
<keyword evidence="3 11" id="KW-0547">Nucleotide-binding</keyword>
<comment type="catalytic activity">
    <reaction evidence="9 11">
        <text>ATP + H2O = ADP + phosphate + H(+)</text>
        <dbReference type="Rhea" id="RHEA:13065"/>
        <dbReference type="ChEBI" id="CHEBI:15377"/>
        <dbReference type="ChEBI" id="CHEBI:15378"/>
        <dbReference type="ChEBI" id="CHEBI:30616"/>
        <dbReference type="ChEBI" id="CHEBI:43474"/>
        <dbReference type="ChEBI" id="CHEBI:456216"/>
    </reaction>
</comment>